<name>A0A239C8W8_9ACTN</name>
<dbReference type="InterPro" id="IPR037523">
    <property type="entry name" value="VOC_core"/>
</dbReference>
<gene>
    <name evidence="2" type="ORF">SAMN05216252_103396</name>
</gene>
<proteinExistence type="predicted"/>
<dbReference type="PROSITE" id="PS51819">
    <property type="entry name" value="VOC"/>
    <property type="match status" value="2"/>
</dbReference>
<dbReference type="Gene3D" id="3.10.180.10">
    <property type="entry name" value="2,3-Dihydroxybiphenyl 1,2-Dioxygenase, domain 1"/>
    <property type="match status" value="2"/>
</dbReference>
<feature type="domain" description="VOC" evidence="1">
    <location>
        <begin position="12"/>
        <end position="126"/>
    </location>
</feature>
<evidence type="ECO:0000313" key="3">
    <source>
        <dbReference type="Proteomes" id="UP000198280"/>
    </source>
</evidence>
<dbReference type="PANTHER" id="PTHR33993:SF10">
    <property type="entry name" value="CONSERVED PROTEIN"/>
    <property type="match status" value="1"/>
</dbReference>
<protein>
    <recommendedName>
        <fullName evidence="1">VOC domain-containing protein</fullName>
    </recommendedName>
</protein>
<keyword evidence="3" id="KW-1185">Reference proteome</keyword>
<feature type="domain" description="VOC" evidence="1">
    <location>
        <begin position="140"/>
        <end position="255"/>
    </location>
</feature>
<dbReference type="InterPro" id="IPR052164">
    <property type="entry name" value="Anthracycline_SecMetBiosynth"/>
</dbReference>
<dbReference type="InterPro" id="IPR029068">
    <property type="entry name" value="Glyas_Bleomycin-R_OHBP_Dase"/>
</dbReference>
<organism evidence="2 3">
    <name type="scientific">Actinacidiphila glaucinigra</name>
    <dbReference type="NCBI Taxonomy" id="235986"/>
    <lineage>
        <taxon>Bacteria</taxon>
        <taxon>Bacillati</taxon>
        <taxon>Actinomycetota</taxon>
        <taxon>Actinomycetes</taxon>
        <taxon>Kitasatosporales</taxon>
        <taxon>Streptomycetaceae</taxon>
        <taxon>Actinacidiphila</taxon>
    </lineage>
</organism>
<dbReference type="InterPro" id="IPR041581">
    <property type="entry name" value="Glyoxalase_6"/>
</dbReference>
<sequence>MTEVGNRHPHGTPCWVSLLAHSVEATQEFYSQLFGWEFHPGPHSLGPYVRATLGGKSVAGIGELPGDRHPPIAWTTYFAADDADKTAELIRICGGTVGVGPLDADDAGRLAVASDPMGAVFGVWQARHHRGTEVRGEPGTPVWNELITRDTSLVGTFYSAVFGLEADAVVSTDIDYVTLHLAGRPVGGIHGVGRALPRDRGAHWMTYFEVSDTDAAARQVLELGGSVIRTPRESEYGRLATVADPEGAVFTVIHSRPQPAGGTQ</sequence>
<dbReference type="AlphaFoldDB" id="A0A239C8W8"/>
<dbReference type="CDD" id="cd07247">
    <property type="entry name" value="SgaA_N_like"/>
    <property type="match status" value="2"/>
</dbReference>
<dbReference type="Pfam" id="PF18029">
    <property type="entry name" value="Glyoxalase_6"/>
    <property type="match status" value="1"/>
</dbReference>
<dbReference type="SUPFAM" id="SSF54593">
    <property type="entry name" value="Glyoxalase/Bleomycin resistance protein/Dihydroxybiphenyl dioxygenase"/>
    <property type="match status" value="2"/>
</dbReference>
<reference evidence="2 3" key="1">
    <citation type="submission" date="2017-06" db="EMBL/GenBank/DDBJ databases">
        <authorList>
            <person name="Kim H.J."/>
            <person name="Triplett B.A."/>
        </authorList>
    </citation>
    <scope>NUCLEOTIDE SEQUENCE [LARGE SCALE GENOMIC DNA]</scope>
    <source>
        <strain evidence="2 3">CGMCC 4.1858</strain>
    </source>
</reference>
<dbReference type="RefSeq" id="WP_089223058.1">
    <property type="nucleotide sequence ID" value="NZ_FZOF01000003.1"/>
</dbReference>
<dbReference type="PANTHER" id="PTHR33993">
    <property type="entry name" value="GLYOXALASE-RELATED"/>
    <property type="match status" value="1"/>
</dbReference>
<accession>A0A239C8W8</accession>
<evidence type="ECO:0000259" key="1">
    <source>
        <dbReference type="PROSITE" id="PS51819"/>
    </source>
</evidence>
<evidence type="ECO:0000313" key="2">
    <source>
        <dbReference type="EMBL" id="SNS15813.1"/>
    </source>
</evidence>
<dbReference type="OrthoDB" id="9793039at2"/>
<dbReference type="Proteomes" id="UP000198280">
    <property type="component" value="Unassembled WGS sequence"/>
</dbReference>
<dbReference type="EMBL" id="FZOF01000003">
    <property type="protein sequence ID" value="SNS15813.1"/>
    <property type="molecule type" value="Genomic_DNA"/>
</dbReference>